<dbReference type="SUPFAM" id="SSF55785">
    <property type="entry name" value="PYP-like sensor domain (PAS domain)"/>
    <property type="match status" value="1"/>
</dbReference>
<dbReference type="PROSITE" id="PS00675">
    <property type="entry name" value="SIGMA54_INTERACT_1"/>
    <property type="match status" value="1"/>
</dbReference>
<dbReference type="InterPro" id="IPR025662">
    <property type="entry name" value="Sigma_54_int_dom_ATP-bd_1"/>
</dbReference>
<dbReference type="InterPro" id="IPR058031">
    <property type="entry name" value="AAA_lid_NorR"/>
</dbReference>
<evidence type="ECO:0000259" key="6">
    <source>
        <dbReference type="PROSITE" id="PS50112"/>
    </source>
</evidence>
<evidence type="ECO:0000313" key="7">
    <source>
        <dbReference type="EMBL" id="KXB59521.1"/>
    </source>
</evidence>
<evidence type="ECO:0000256" key="4">
    <source>
        <dbReference type="ARBA" id="ARBA00029500"/>
    </source>
</evidence>
<dbReference type="InterPro" id="IPR009057">
    <property type="entry name" value="Homeodomain-like_sf"/>
</dbReference>
<keyword evidence="2" id="KW-0058">Aromatic hydrocarbons catabolism</keyword>
<dbReference type="Gene3D" id="1.10.10.60">
    <property type="entry name" value="Homeodomain-like"/>
    <property type="match status" value="1"/>
</dbReference>
<dbReference type="GO" id="GO:0006355">
    <property type="term" value="P:regulation of DNA-templated transcription"/>
    <property type="evidence" value="ECO:0007669"/>
    <property type="project" value="InterPro"/>
</dbReference>
<dbReference type="InterPro" id="IPR035965">
    <property type="entry name" value="PAS-like_dom_sf"/>
</dbReference>
<dbReference type="Gene3D" id="3.30.450.20">
    <property type="entry name" value="PAS domain"/>
    <property type="match status" value="1"/>
</dbReference>
<feature type="domain" description="Sigma-54 factor interaction" evidence="5">
    <location>
        <begin position="153"/>
        <end position="382"/>
    </location>
</feature>
<dbReference type="InterPro" id="IPR027417">
    <property type="entry name" value="P-loop_NTPase"/>
</dbReference>
<dbReference type="PROSITE" id="PS00676">
    <property type="entry name" value="SIGMA54_INTERACT_2"/>
    <property type="match status" value="1"/>
</dbReference>
<dbReference type="Pfam" id="PF18024">
    <property type="entry name" value="HTH_50"/>
    <property type="match status" value="1"/>
</dbReference>
<dbReference type="Proteomes" id="UP000070394">
    <property type="component" value="Unassembled WGS sequence"/>
</dbReference>
<name>A0A133ZVQ3_9FIRM</name>
<dbReference type="FunFam" id="3.40.50.300:FF:000006">
    <property type="entry name" value="DNA-binding transcriptional regulator NtrC"/>
    <property type="match status" value="1"/>
</dbReference>
<dbReference type="SMART" id="SM00091">
    <property type="entry name" value="PAS"/>
    <property type="match status" value="1"/>
</dbReference>
<dbReference type="GO" id="GO:0005524">
    <property type="term" value="F:ATP binding"/>
    <property type="evidence" value="ECO:0007669"/>
    <property type="project" value="UniProtKB-KW"/>
</dbReference>
<dbReference type="InterPro" id="IPR002078">
    <property type="entry name" value="Sigma_54_int"/>
</dbReference>
<dbReference type="EMBL" id="LSDA01000030">
    <property type="protein sequence ID" value="KXB59521.1"/>
    <property type="molecule type" value="Genomic_DNA"/>
</dbReference>
<evidence type="ECO:0000313" key="8">
    <source>
        <dbReference type="Proteomes" id="UP000070394"/>
    </source>
</evidence>
<dbReference type="OrthoDB" id="9764280at2"/>
<dbReference type="SUPFAM" id="SSF52540">
    <property type="entry name" value="P-loop containing nucleoside triphosphate hydrolases"/>
    <property type="match status" value="1"/>
</dbReference>
<dbReference type="AlphaFoldDB" id="A0A133ZVQ3"/>
<dbReference type="STRING" id="467210.HMPREF1866_00882"/>
<dbReference type="PROSITE" id="PS50045">
    <property type="entry name" value="SIGMA54_INTERACT_4"/>
    <property type="match status" value="1"/>
</dbReference>
<reference evidence="8" key="1">
    <citation type="submission" date="2016-01" db="EMBL/GenBank/DDBJ databases">
        <authorList>
            <person name="Mitreva M."/>
            <person name="Pepin K.H."/>
            <person name="Mihindukulasuriya K.A."/>
            <person name="Fulton R."/>
            <person name="Fronick C."/>
            <person name="O'Laughlin M."/>
            <person name="Miner T."/>
            <person name="Herter B."/>
            <person name="Rosa B.A."/>
            <person name="Cordes M."/>
            <person name="Tomlinson C."/>
            <person name="Wollam A."/>
            <person name="Palsikar V.B."/>
            <person name="Mardis E.R."/>
            <person name="Wilson R.K."/>
        </authorList>
    </citation>
    <scope>NUCLEOTIDE SEQUENCE [LARGE SCALE GENOMIC DNA]</scope>
    <source>
        <strain evidence="8">DNF00896</strain>
    </source>
</reference>
<dbReference type="CDD" id="cd00130">
    <property type="entry name" value="PAS"/>
    <property type="match status" value="1"/>
</dbReference>
<feature type="domain" description="PAS" evidence="6">
    <location>
        <begin position="6"/>
        <end position="57"/>
    </location>
</feature>
<dbReference type="PATRIC" id="fig|467210.3.peg.870"/>
<dbReference type="Pfam" id="PF13426">
    <property type="entry name" value="PAS_9"/>
    <property type="match status" value="1"/>
</dbReference>
<dbReference type="PANTHER" id="PTHR32071">
    <property type="entry name" value="TRANSCRIPTIONAL REGULATORY PROTEIN"/>
    <property type="match status" value="1"/>
</dbReference>
<dbReference type="InterPro" id="IPR003593">
    <property type="entry name" value="AAA+_ATPase"/>
</dbReference>
<dbReference type="NCBIfam" id="TIGR00229">
    <property type="entry name" value="sensory_box"/>
    <property type="match status" value="1"/>
</dbReference>
<dbReference type="InterPro" id="IPR000014">
    <property type="entry name" value="PAS"/>
</dbReference>
<dbReference type="Gene3D" id="1.10.8.60">
    <property type="match status" value="1"/>
</dbReference>
<gene>
    <name evidence="7" type="ORF">HMPREF1866_00882</name>
</gene>
<dbReference type="Gene3D" id="3.40.50.300">
    <property type="entry name" value="P-loop containing nucleotide triphosphate hydrolases"/>
    <property type="match status" value="1"/>
</dbReference>
<keyword evidence="3" id="KW-0067">ATP-binding</keyword>
<dbReference type="InterPro" id="IPR025943">
    <property type="entry name" value="Sigma_54_int_dom_ATP-bd_2"/>
</dbReference>
<dbReference type="PROSITE" id="PS50112">
    <property type="entry name" value="PAS"/>
    <property type="match status" value="1"/>
</dbReference>
<evidence type="ECO:0000256" key="3">
    <source>
        <dbReference type="ARBA" id="ARBA00022840"/>
    </source>
</evidence>
<dbReference type="Pfam" id="PF25601">
    <property type="entry name" value="AAA_lid_14"/>
    <property type="match status" value="1"/>
</dbReference>
<dbReference type="SMART" id="SM00382">
    <property type="entry name" value="AAA"/>
    <property type="match status" value="1"/>
</dbReference>
<dbReference type="SUPFAM" id="SSF46689">
    <property type="entry name" value="Homeodomain-like"/>
    <property type="match status" value="1"/>
</dbReference>
<evidence type="ECO:0000256" key="2">
    <source>
        <dbReference type="ARBA" id="ARBA00022797"/>
    </source>
</evidence>
<keyword evidence="1" id="KW-0547">Nucleotide-binding</keyword>
<dbReference type="GO" id="GO:0003677">
    <property type="term" value="F:DNA binding"/>
    <property type="evidence" value="ECO:0007669"/>
    <property type="project" value="UniProtKB-KW"/>
</dbReference>
<evidence type="ECO:0000259" key="5">
    <source>
        <dbReference type="PROSITE" id="PS50045"/>
    </source>
</evidence>
<dbReference type="RefSeq" id="WP_060930764.1">
    <property type="nucleotide sequence ID" value="NZ_KQ959791.1"/>
</dbReference>
<protein>
    <recommendedName>
        <fullName evidence="4">HTH-type transcriptional regulatory protein TyrR</fullName>
    </recommendedName>
</protein>
<dbReference type="CDD" id="cd00009">
    <property type="entry name" value="AAA"/>
    <property type="match status" value="1"/>
</dbReference>
<dbReference type="PANTHER" id="PTHR32071:SF57">
    <property type="entry name" value="C4-DICARBOXYLATE TRANSPORT TRANSCRIPTIONAL REGULATORY PROTEIN DCTD"/>
    <property type="match status" value="1"/>
</dbReference>
<organism evidence="7 8">
    <name type="scientific">Lachnoanaerobaculum saburreum</name>
    <dbReference type="NCBI Taxonomy" id="467210"/>
    <lineage>
        <taxon>Bacteria</taxon>
        <taxon>Bacillati</taxon>
        <taxon>Bacillota</taxon>
        <taxon>Clostridia</taxon>
        <taxon>Lachnospirales</taxon>
        <taxon>Lachnospiraceae</taxon>
        <taxon>Lachnoanaerobaculum</taxon>
    </lineage>
</organism>
<sequence>MEKEFYARVFEEVLRLTNDGFIVVDDKAVVIDINDSYSSFLGRKKEDIVGNPITDFIPNSKMADIMKNEYKEELVLHKYQPGYIKDSANDFVLVSRTYVKDSGGNIIGGVAQVHFREQAVSTARRMIKEYNELEFLREQYKLLSNSQPGLKDIIGKSDIILNKKREAMQAAKTNFPVLITGESGTGKEVFARIIHCSGHRRGRPFVGVNCAAIPSELLESELFGYEEGAFTGAKKGGKKGKFIQADGGTIFLDEIGDMPLLMQAKILRILQEKEVDTIGGSEPIPVDVRIISATRRNLEQMVEDGTFREDLYYRLNVINLHLPPLRSRVEDIPPLVQYFIDKLNEEYKLNVEIDKEVIEAFCKYSWHGNVRELENVIKGAYAVCDGLEIISTDLPAKFGIVVTDKSNVDKKISFGSSEKNIDALNIVEEVHSIGSMKKYLAEKERGIVLSTYERFRSVRKAAEYLGMSMPTYARKLQFYRD</sequence>
<evidence type="ECO:0000256" key="1">
    <source>
        <dbReference type="ARBA" id="ARBA00022741"/>
    </source>
</evidence>
<comment type="caution">
    <text evidence="7">The sequence shown here is derived from an EMBL/GenBank/DDBJ whole genome shotgun (WGS) entry which is preliminary data.</text>
</comment>
<accession>A0A133ZVQ3</accession>
<keyword evidence="8" id="KW-1185">Reference proteome</keyword>
<dbReference type="Pfam" id="PF00158">
    <property type="entry name" value="Sigma54_activat"/>
    <property type="match status" value="1"/>
</dbReference>
<proteinExistence type="predicted"/>
<dbReference type="InterPro" id="IPR030828">
    <property type="entry name" value="HTH_TyrR"/>
</dbReference>